<proteinExistence type="predicted"/>
<dbReference type="InterPro" id="IPR050765">
    <property type="entry name" value="Riboflavin_Biosynth_HTPR"/>
</dbReference>
<gene>
    <name evidence="5" type="ORF">ACFOW6_05125</name>
</gene>
<reference evidence="6" key="1">
    <citation type="journal article" date="2019" name="Int. J. Syst. Evol. Microbiol.">
        <title>The Global Catalogue of Microorganisms (GCM) 10K type strain sequencing project: providing services to taxonomists for standard genome sequencing and annotation.</title>
        <authorList>
            <consortium name="The Broad Institute Genomics Platform"/>
            <consortium name="The Broad Institute Genome Sequencing Center for Infectious Disease"/>
            <person name="Wu L."/>
            <person name="Ma J."/>
        </authorList>
    </citation>
    <scope>NUCLEOTIDE SEQUENCE [LARGE SCALE GENOMIC DNA]</scope>
    <source>
        <strain evidence="6">CECT 8472</strain>
    </source>
</reference>
<keyword evidence="6" id="KW-1185">Reference proteome</keyword>
<evidence type="ECO:0000256" key="2">
    <source>
        <dbReference type="ARBA" id="ARBA00022857"/>
    </source>
</evidence>
<accession>A0ABV8UJW6</accession>
<name>A0ABV8UJW6_9PROT</name>
<dbReference type="PANTHER" id="PTHR38011">
    <property type="entry name" value="DIHYDROFOLATE REDUCTASE FAMILY PROTEIN (AFU_ORTHOLOGUE AFUA_8G06820)"/>
    <property type="match status" value="1"/>
</dbReference>
<keyword evidence="3" id="KW-0560">Oxidoreductase</keyword>
<dbReference type="EMBL" id="JBHSCW010000003">
    <property type="protein sequence ID" value="MFC4350920.1"/>
    <property type="molecule type" value="Genomic_DNA"/>
</dbReference>
<dbReference type="RefSeq" id="WP_382421264.1">
    <property type="nucleotide sequence ID" value="NZ_JBHSCW010000003.1"/>
</dbReference>
<evidence type="ECO:0000256" key="3">
    <source>
        <dbReference type="ARBA" id="ARBA00023002"/>
    </source>
</evidence>
<evidence type="ECO:0000256" key="1">
    <source>
        <dbReference type="ARBA" id="ARBA00005104"/>
    </source>
</evidence>
<dbReference type="SUPFAM" id="SSF53597">
    <property type="entry name" value="Dihydrofolate reductase-like"/>
    <property type="match status" value="1"/>
</dbReference>
<dbReference type="InterPro" id="IPR024072">
    <property type="entry name" value="DHFR-like_dom_sf"/>
</dbReference>
<dbReference type="Gene3D" id="3.40.430.10">
    <property type="entry name" value="Dihydrofolate Reductase, subunit A"/>
    <property type="match status" value="1"/>
</dbReference>
<evidence type="ECO:0000313" key="5">
    <source>
        <dbReference type="EMBL" id="MFC4350920.1"/>
    </source>
</evidence>
<keyword evidence="2" id="KW-0521">NADP</keyword>
<feature type="domain" description="Bacterial bifunctional deaminase-reductase C-terminal" evidence="4">
    <location>
        <begin position="25"/>
        <end position="202"/>
    </location>
</feature>
<dbReference type="PANTHER" id="PTHR38011:SF7">
    <property type="entry name" value="2,5-DIAMINO-6-RIBOSYLAMINO-4(3H)-PYRIMIDINONE 5'-PHOSPHATE REDUCTASE"/>
    <property type="match status" value="1"/>
</dbReference>
<evidence type="ECO:0000313" key="6">
    <source>
        <dbReference type="Proteomes" id="UP001595799"/>
    </source>
</evidence>
<organism evidence="5 6">
    <name type="scientific">Fodinicurvata halophila</name>
    <dbReference type="NCBI Taxonomy" id="1419723"/>
    <lineage>
        <taxon>Bacteria</taxon>
        <taxon>Pseudomonadati</taxon>
        <taxon>Pseudomonadota</taxon>
        <taxon>Alphaproteobacteria</taxon>
        <taxon>Rhodospirillales</taxon>
        <taxon>Rhodovibrionaceae</taxon>
        <taxon>Fodinicurvata</taxon>
    </lineage>
</organism>
<comment type="pathway">
    <text evidence="1">Cofactor biosynthesis; riboflavin biosynthesis.</text>
</comment>
<dbReference type="Pfam" id="PF01872">
    <property type="entry name" value="RibD_C"/>
    <property type="match status" value="1"/>
</dbReference>
<protein>
    <submittedName>
        <fullName evidence="5">RibD family protein</fullName>
    </submittedName>
</protein>
<dbReference type="InterPro" id="IPR002734">
    <property type="entry name" value="RibDG_C"/>
</dbReference>
<dbReference type="Proteomes" id="UP001595799">
    <property type="component" value="Unassembled WGS sequence"/>
</dbReference>
<evidence type="ECO:0000259" key="4">
    <source>
        <dbReference type="Pfam" id="PF01872"/>
    </source>
</evidence>
<sequence length="232" mass="25606">MNSGSFTTPSELAELYGPLQATNWVAGHLGQSLDGRIATATGASCYVTSNENLDHLHRMRALADAVIIGAGTVRHDNPQLTVRRVEGRNPLRVILDTHGRLHSRYGVFNDEQAETLLVSGVEENVIATACARTVFLRPDATSEQFRPREVLDLLRAHGLQRLFVEGGGITVSRFLQTNCLDRLHICVAPVIIGQGIRGIDLPACERMEDTLRPPARWYSMGQDVLFDLDLRP</sequence>
<comment type="caution">
    <text evidence="5">The sequence shown here is derived from an EMBL/GenBank/DDBJ whole genome shotgun (WGS) entry which is preliminary data.</text>
</comment>